<dbReference type="InterPro" id="IPR029044">
    <property type="entry name" value="Nucleotide-diphossugar_trans"/>
</dbReference>
<feature type="domain" description="Glycosyltransferase 2-like" evidence="4">
    <location>
        <begin position="7"/>
        <end position="89"/>
    </location>
</feature>
<protein>
    <submittedName>
        <fullName evidence="5">Glycosyltransferase</fullName>
    </submittedName>
</protein>
<dbReference type="Gene3D" id="3.90.550.10">
    <property type="entry name" value="Spore Coat Polysaccharide Biosynthesis Protein SpsA, Chain A"/>
    <property type="match status" value="1"/>
</dbReference>
<dbReference type="Pfam" id="PF13432">
    <property type="entry name" value="TPR_16"/>
    <property type="match status" value="1"/>
</dbReference>
<dbReference type="Pfam" id="PF07719">
    <property type="entry name" value="TPR_2"/>
    <property type="match status" value="1"/>
</dbReference>
<feature type="repeat" description="TPR" evidence="3">
    <location>
        <begin position="310"/>
        <end position="343"/>
    </location>
</feature>
<dbReference type="RefSeq" id="WP_144991943.1">
    <property type="nucleotide sequence ID" value="NZ_VNJK01000002.1"/>
</dbReference>
<dbReference type="PANTHER" id="PTHR43630">
    <property type="entry name" value="POLY-BETA-1,6-N-ACETYL-D-GLUCOSAMINE SYNTHASE"/>
    <property type="match status" value="1"/>
</dbReference>
<dbReference type="EMBL" id="VNJK01000002">
    <property type="protein sequence ID" value="TVX89442.1"/>
    <property type="molecule type" value="Genomic_DNA"/>
</dbReference>
<dbReference type="SUPFAM" id="SSF53448">
    <property type="entry name" value="Nucleotide-diphospho-sugar transferases"/>
    <property type="match status" value="1"/>
</dbReference>
<dbReference type="InterPro" id="IPR019734">
    <property type="entry name" value="TPR_rpt"/>
</dbReference>
<dbReference type="CDD" id="cd02511">
    <property type="entry name" value="Beta4Glucosyltransferase"/>
    <property type="match status" value="1"/>
</dbReference>
<evidence type="ECO:0000313" key="6">
    <source>
        <dbReference type="Proteomes" id="UP000318102"/>
    </source>
</evidence>
<keyword evidence="2 3" id="KW-0802">TPR repeat</keyword>
<dbReference type="PROSITE" id="PS50005">
    <property type="entry name" value="TPR"/>
    <property type="match status" value="1"/>
</dbReference>
<dbReference type="PROSITE" id="PS50293">
    <property type="entry name" value="TPR_REGION"/>
    <property type="match status" value="1"/>
</dbReference>
<dbReference type="AlphaFoldDB" id="A0A559IP63"/>
<organism evidence="5 6">
    <name type="scientific">Paenibacillus agilis</name>
    <dbReference type="NCBI Taxonomy" id="3020863"/>
    <lineage>
        <taxon>Bacteria</taxon>
        <taxon>Bacillati</taxon>
        <taxon>Bacillota</taxon>
        <taxon>Bacilli</taxon>
        <taxon>Bacillales</taxon>
        <taxon>Paenibacillaceae</taxon>
        <taxon>Paenibacillus</taxon>
    </lineage>
</organism>
<keyword evidence="1" id="KW-0677">Repeat</keyword>
<name>A0A559IP63_9BACL</name>
<gene>
    <name evidence="5" type="ORF">FPZ44_16810</name>
</gene>
<proteinExistence type="predicted"/>
<reference evidence="5 6" key="1">
    <citation type="submission" date="2019-07" db="EMBL/GenBank/DDBJ databases">
        <authorList>
            <person name="Kim J."/>
        </authorList>
    </citation>
    <scope>NUCLEOTIDE SEQUENCE [LARGE SCALE GENOMIC DNA]</scope>
    <source>
        <strain evidence="5 6">N4</strain>
    </source>
</reference>
<keyword evidence="6" id="KW-1185">Reference proteome</keyword>
<dbReference type="PANTHER" id="PTHR43630:SF2">
    <property type="entry name" value="GLYCOSYLTRANSFERASE"/>
    <property type="match status" value="1"/>
</dbReference>
<dbReference type="InterPro" id="IPR013105">
    <property type="entry name" value="TPR_2"/>
</dbReference>
<dbReference type="SMART" id="SM00028">
    <property type="entry name" value="TPR"/>
    <property type="match status" value="5"/>
</dbReference>
<evidence type="ECO:0000259" key="4">
    <source>
        <dbReference type="Pfam" id="PF00535"/>
    </source>
</evidence>
<dbReference type="Pfam" id="PF00535">
    <property type="entry name" value="Glycos_transf_2"/>
    <property type="match status" value="1"/>
</dbReference>
<dbReference type="SUPFAM" id="SSF48452">
    <property type="entry name" value="TPR-like"/>
    <property type="match status" value="2"/>
</dbReference>
<evidence type="ECO:0000256" key="2">
    <source>
        <dbReference type="ARBA" id="ARBA00022803"/>
    </source>
</evidence>
<accession>A0A559IP63</accession>
<evidence type="ECO:0000256" key="3">
    <source>
        <dbReference type="PROSITE-ProRule" id="PRU00339"/>
    </source>
</evidence>
<sequence>MNNDTISLCMIVKNEEHCLERCLESAKHVVDEIIIVDTGSNDRTKQIASRYTQHVYDFEWNEDFAAARNYAIGHATGTYILQLDADEIIIDTNNELQSGLVKDFYNVSIHNKVDSGETIIHQFARLFKNTPKYRYVGALHEQIPVNYETEQWGALSSYIEHDGYLQKNVQLKDKSTRNMRILKKAIDREPSAFNYFNLGAQYMQDNRYLEALEALKKSYASGKTTSFSQKVVYNIIKCLFELKRWDEAIQVGEDALQLYPNAVDLFFLVGHCYLEVHCVKDAERCFKKCLAIGEKGRADDFVYQVGTDSYLALVKLAEIAEIEGDLEEALRYLERALTLSPDNAMILNRLLEVQPALTYEELRSKLASLIPFKQEHYIKIIGALYHLRNPLFVTFMEEASINASRPISVFYFLCKGNYEAVQHELSIINDNDNVEPFLNDVILLGLLTGDSSVFQSYKLKFGLSQQENKWLQQLLLLDEPKKSSLSSTLKHIWKQLIKDLLHLRRYDLLEKILPYALDPEMRYIMSEQFAAFGFYEPALDLLVEDKHATFNYKVFMLAAKSLEKIGHISDALYYYQQAANIKKSMDSLYRMWKLLSVNVAEQQILIREMQRLQPHSRWIHQQLMK</sequence>
<comment type="caution">
    <text evidence="5">The sequence shown here is derived from an EMBL/GenBank/DDBJ whole genome shotgun (WGS) entry which is preliminary data.</text>
</comment>
<evidence type="ECO:0000313" key="5">
    <source>
        <dbReference type="EMBL" id="TVX89442.1"/>
    </source>
</evidence>
<dbReference type="Gene3D" id="1.25.40.10">
    <property type="entry name" value="Tetratricopeptide repeat domain"/>
    <property type="match status" value="1"/>
</dbReference>
<dbReference type="InterPro" id="IPR011990">
    <property type="entry name" value="TPR-like_helical_dom_sf"/>
</dbReference>
<dbReference type="InterPro" id="IPR001173">
    <property type="entry name" value="Glyco_trans_2-like"/>
</dbReference>
<evidence type="ECO:0000256" key="1">
    <source>
        <dbReference type="ARBA" id="ARBA00022737"/>
    </source>
</evidence>
<dbReference type="OrthoDB" id="9815923at2"/>
<dbReference type="Proteomes" id="UP000318102">
    <property type="component" value="Unassembled WGS sequence"/>
</dbReference>